<evidence type="ECO:0000313" key="1">
    <source>
        <dbReference type="EMBL" id="SCL48142.1"/>
    </source>
</evidence>
<keyword evidence="2" id="KW-1185">Reference proteome</keyword>
<dbReference type="STRING" id="683228.GA0070617_0788"/>
<accession>A0A1C6U270</accession>
<dbReference type="RefSeq" id="WP_175440426.1">
    <property type="nucleotide sequence ID" value="NZ_BMMJ01000006.1"/>
</dbReference>
<gene>
    <name evidence="1" type="ORF">GA0070617_0788</name>
</gene>
<dbReference type="Proteomes" id="UP000198937">
    <property type="component" value="Unassembled WGS sequence"/>
</dbReference>
<dbReference type="EMBL" id="FMIA01000002">
    <property type="protein sequence ID" value="SCL48142.1"/>
    <property type="molecule type" value="Genomic_DNA"/>
</dbReference>
<proteinExistence type="predicted"/>
<organism evidence="1 2">
    <name type="scientific">Micromonospora yangpuensis</name>
    <dbReference type="NCBI Taxonomy" id="683228"/>
    <lineage>
        <taxon>Bacteria</taxon>
        <taxon>Bacillati</taxon>
        <taxon>Actinomycetota</taxon>
        <taxon>Actinomycetes</taxon>
        <taxon>Micromonosporales</taxon>
        <taxon>Micromonosporaceae</taxon>
        <taxon>Micromonospora</taxon>
    </lineage>
</organism>
<name>A0A1C6U270_9ACTN</name>
<reference evidence="1 2" key="1">
    <citation type="submission" date="2016-06" db="EMBL/GenBank/DDBJ databases">
        <authorList>
            <person name="Kjaerup R.B."/>
            <person name="Dalgaard T.S."/>
            <person name="Juul-Madsen H.R."/>
        </authorList>
    </citation>
    <scope>NUCLEOTIDE SEQUENCE [LARGE SCALE GENOMIC DNA]</scope>
    <source>
        <strain evidence="1 2">DSM 45577</strain>
    </source>
</reference>
<sequence length="52" mass="5540">MEDMAVEATEFADLDIVDLDLPIDEELAAVSIGGLGNTEVGASGFWGRSWLI</sequence>
<dbReference type="AlphaFoldDB" id="A0A1C6U270"/>
<protein>
    <submittedName>
        <fullName evidence="1">Uncharacterized protein</fullName>
    </submittedName>
</protein>
<evidence type="ECO:0000313" key="2">
    <source>
        <dbReference type="Proteomes" id="UP000198937"/>
    </source>
</evidence>